<organism evidence="4 5">
    <name type="scientific">Nocardioides soli</name>
    <dbReference type="NCBI Taxonomy" id="1036020"/>
    <lineage>
        <taxon>Bacteria</taxon>
        <taxon>Bacillati</taxon>
        <taxon>Actinomycetota</taxon>
        <taxon>Actinomycetes</taxon>
        <taxon>Propionibacteriales</taxon>
        <taxon>Nocardioidaceae</taxon>
        <taxon>Nocardioides</taxon>
    </lineage>
</organism>
<evidence type="ECO:0000256" key="1">
    <source>
        <dbReference type="ARBA" id="ARBA00023002"/>
    </source>
</evidence>
<dbReference type="SUPFAM" id="SSF47203">
    <property type="entry name" value="Acyl-CoA dehydrogenase C-terminal domain-like"/>
    <property type="match status" value="1"/>
</dbReference>
<dbReference type="InterPro" id="IPR037069">
    <property type="entry name" value="AcylCoA_DH/ox_N_sf"/>
</dbReference>
<dbReference type="Gene3D" id="1.10.540.10">
    <property type="entry name" value="Acyl-CoA dehydrogenase/oxidase, N-terminal domain"/>
    <property type="match status" value="1"/>
</dbReference>
<comment type="caution">
    <text evidence="4">The sequence shown here is derived from an EMBL/GenBank/DDBJ whole genome shotgun (WGS) entry which is preliminary data.</text>
</comment>
<proteinExistence type="predicted"/>
<dbReference type="PANTHER" id="PTHR43884:SF12">
    <property type="entry name" value="ISOVALERYL-COA DEHYDROGENASE, MITOCHONDRIAL-RELATED"/>
    <property type="match status" value="1"/>
</dbReference>
<dbReference type="EMBL" id="JACHWR010000001">
    <property type="protein sequence ID" value="MBB3041119.1"/>
    <property type="molecule type" value="Genomic_DNA"/>
</dbReference>
<feature type="domain" description="Acyl-CoA dehydrogenase/oxidase N-terminal" evidence="2">
    <location>
        <begin position="18"/>
        <end position="96"/>
    </location>
</feature>
<evidence type="ECO:0000313" key="4">
    <source>
        <dbReference type="EMBL" id="MBB3041119.1"/>
    </source>
</evidence>
<dbReference type="InterPro" id="IPR013107">
    <property type="entry name" value="Acyl-CoA_DH_C"/>
</dbReference>
<keyword evidence="5" id="KW-1185">Reference proteome</keyword>
<sequence>MDFQLDHQSQELADLGAALAADFAANAATHDLEATTAVEHLDRLRDADLFGVALPRHLGGRGARTTQWLAFVEALAQGDAATALGFNMHYVATRIISTLDAVPEETKERVAKLVLGGALICAPLSEPAASSLLPATYLPSLSARRVDGGLEVTGTKMFASYWEASEYAFMFAHPEGDPDPTRVVGFLMPTDQPDAVTVIDDWDTLGMRSTRSNQVRIDRAFVPDELVLCEFDDFLGNWIVAQAHIAWGGYTGCYLGLAEGMVKWLQTSLSGRAAKGFAQPTGYHPTISSAIGHASAQTEAARLLMYQAAWEADERSGPSIATCYAFLRAKLMVGTAIHTISTLGTTAGGLNSLMRSRGYERMLRDATTGAIMPPNMFACAEMSGLISMGLDPSQAPSLQVAP</sequence>
<dbReference type="PANTHER" id="PTHR43884">
    <property type="entry name" value="ACYL-COA DEHYDROGENASE"/>
    <property type="match status" value="1"/>
</dbReference>
<name>A0A7W4YZG0_9ACTN</name>
<protein>
    <submittedName>
        <fullName evidence="4">Alkylation response protein AidB-like acyl-CoA dehydrogenase</fullName>
    </submittedName>
</protein>
<dbReference type="InterPro" id="IPR036250">
    <property type="entry name" value="AcylCo_DH-like_C"/>
</dbReference>
<evidence type="ECO:0000259" key="3">
    <source>
        <dbReference type="Pfam" id="PF08028"/>
    </source>
</evidence>
<accession>A0A7W4YZG0</accession>
<dbReference type="PIRSF" id="PIRSF016578">
    <property type="entry name" value="HsaA"/>
    <property type="match status" value="1"/>
</dbReference>
<gene>
    <name evidence="4" type="ORF">FHU40_000920</name>
</gene>
<dbReference type="Proteomes" id="UP000589626">
    <property type="component" value="Unassembled WGS sequence"/>
</dbReference>
<dbReference type="GO" id="GO:0003995">
    <property type="term" value="F:acyl-CoA dehydrogenase activity"/>
    <property type="evidence" value="ECO:0007669"/>
    <property type="project" value="TreeGrafter"/>
</dbReference>
<dbReference type="InterPro" id="IPR013786">
    <property type="entry name" value="AcylCoA_DH/ox_N"/>
</dbReference>
<dbReference type="Gene3D" id="1.20.140.10">
    <property type="entry name" value="Butyryl-CoA Dehydrogenase, subunit A, domain 3"/>
    <property type="match status" value="1"/>
</dbReference>
<evidence type="ECO:0000259" key="2">
    <source>
        <dbReference type="Pfam" id="PF02771"/>
    </source>
</evidence>
<dbReference type="Pfam" id="PF08028">
    <property type="entry name" value="Acyl-CoA_dh_2"/>
    <property type="match status" value="1"/>
</dbReference>
<dbReference type="InterPro" id="IPR046373">
    <property type="entry name" value="Acyl-CoA_Oxase/DH_mid-dom_sf"/>
</dbReference>
<dbReference type="AlphaFoldDB" id="A0A7W4YZG0"/>
<dbReference type="InterPro" id="IPR009100">
    <property type="entry name" value="AcylCoA_DH/oxidase_NM_dom_sf"/>
</dbReference>
<dbReference type="Pfam" id="PF02771">
    <property type="entry name" value="Acyl-CoA_dh_N"/>
    <property type="match status" value="1"/>
</dbReference>
<dbReference type="GO" id="GO:0050660">
    <property type="term" value="F:flavin adenine dinucleotide binding"/>
    <property type="evidence" value="ECO:0007669"/>
    <property type="project" value="InterPro"/>
</dbReference>
<dbReference type="Gene3D" id="2.40.110.10">
    <property type="entry name" value="Butyryl-CoA Dehydrogenase, subunit A, domain 2"/>
    <property type="match status" value="1"/>
</dbReference>
<dbReference type="SUPFAM" id="SSF56645">
    <property type="entry name" value="Acyl-CoA dehydrogenase NM domain-like"/>
    <property type="match status" value="1"/>
</dbReference>
<dbReference type="CDD" id="cd00567">
    <property type="entry name" value="ACAD"/>
    <property type="match status" value="1"/>
</dbReference>
<reference evidence="4 5" key="1">
    <citation type="submission" date="2020-08" db="EMBL/GenBank/DDBJ databases">
        <title>Sequencing the genomes of 1000 actinobacteria strains.</title>
        <authorList>
            <person name="Klenk H.-P."/>
        </authorList>
    </citation>
    <scope>NUCLEOTIDE SEQUENCE [LARGE SCALE GENOMIC DNA]</scope>
    <source>
        <strain evidence="4 5">DSM 105498</strain>
    </source>
</reference>
<keyword evidence="1" id="KW-0560">Oxidoreductase</keyword>
<evidence type="ECO:0000313" key="5">
    <source>
        <dbReference type="Proteomes" id="UP000589626"/>
    </source>
</evidence>
<feature type="domain" description="Acyl-CoA dehydrogenase C-terminal" evidence="3">
    <location>
        <begin position="254"/>
        <end position="370"/>
    </location>
</feature>
<dbReference type="RefSeq" id="WP_183591056.1">
    <property type="nucleotide sequence ID" value="NZ_JACHWR010000001.1"/>
</dbReference>